<dbReference type="Pfam" id="PF11769">
    <property type="entry name" value="DUF3313"/>
    <property type="match status" value="1"/>
</dbReference>
<sequence length="219" mass="23254">MNRILRNSLTMAGLCLALQGCVSADPIAYSGLSSSAELAPNPRDATGRVPYAYSTAVDWRQYSSVIVDPVVIYRGADGQFGKMPASDKAAIASYMQARFTERLKSRFTLAGKAGPNTLRVRLTLTGAKANTPVLGTLSRFDIAGGVYNTVQTARDREGSLTGSVLYAVEIFDAGTNRLLKAFVTKQYPSPINIKASMEPLAAAQAGVDKGADALLAQLK</sequence>
<name>A0A6M7WQ10_RHILI</name>
<dbReference type="PROSITE" id="PS51257">
    <property type="entry name" value="PROKAR_LIPOPROTEIN"/>
    <property type="match status" value="1"/>
</dbReference>
<dbReference type="AlphaFoldDB" id="A0A6M7WQ10"/>
<feature type="chain" id="PRO_5027016634" evidence="1">
    <location>
        <begin position="25"/>
        <end position="219"/>
    </location>
</feature>
<dbReference type="Proteomes" id="UP000503017">
    <property type="component" value="Chromosome"/>
</dbReference>
<protein>
    <submittedName>
        <fullName evidence="2">DUF3313 domain-containing protein</fullName>
    </submittedName>
</protein>
<feature type="signal peptide" evidence="1">
    <location>
        <begin position="1"/>
        <end position="24"/>
    </location>
</feature>
<evidence type="ECO:0000313" key="2">
    <source>
        <dbReference type="EMBL" id="QKD02903.1"/>
    </source>
</evidence>
<proteinExistence type="predicted"/>
<organism evidence="2 3">
    <name type="scientific">Mesorhizobium loti R88b</name>
    <dbReference type="NCBI Taxonomy" id="935548"/>
    <lineage>
        <taxon>Bacteria</taxon>
        <taxon>Pseudomonadati</taxon>
        <taxon>Pseudomonadota</taxon>
        <taxon>Alphaproteobacteria</taxon>
        <taxon>Hyphomicrobiales</taxon>
        <taxon>Phyllobacteriaceae</taxon>
        <taxon>Mesorhizobium</taxon>
    </lineage>
</organism>
<gene>
    <name evidence="2" type="ORF">EB235_16465</name>
</gene>
<dbReference type="EMBL" id="CP033367">
    <property type="protein sequence ID" value="QKD02903.1"/>
    <property type="molecule type" value="Genomic_DNA"/>
</dbReference>
<keyword evidence="1" id="KW-0732">Signal</keyword>
<dbReference type="InterPro" id="IPR021747">
    <property type="entry name" value="DUF3313"/>
</dbReference>
<reference evidence="2 3" key="1">
    <citation type="submission" date="2018-10" db="EMBL/GenBank/DDBJ databases">
        <authorList>
            <person name="Perry B.J."/>
            <person name="Sullivan J.T."/>
            <person name="Murphy R.J.T."/>
            <person name="Ramsay J.P."/>
            <person name="Ronson C.W."/>
        </authorList>
    </citation>
    <scope>NUCLEOTIDE SEQUENCE [LARGE SCALE GENOMIC DNA]</scope>
    <source>
        <strain evidence="2 3">R88b</strain>
    </source>
</reference>
<accession>A0A6M7WQ10</accession>
<evidence type="ECO:0000256" key="1">
    <source>
        <dbReference type="SAM" id="SignalP"/>
    </source>
</evidence>
<evidence type="ECO:0000313" key="3">
    <source>
        <dbReference type="Proteomes" id="UP000503017"/>
    </source>
</evidence>